<dbReference type="OrthoDB" id="6236369at2"/>
<comment type="caution">
    <text evidence="2">The sequence shown here is derived from an EMBL/GenBank/DDBJ whole genome shotgun (WGS) entry which is preliminary data.</text>
</comment>
<accession>A0A432XMK3</accession>
<feature type="transmembrane region" description="Helical" evidence="1">
    <location>
        <begin position="172"/>
        <end position="193"/>
    </location>
</feature>
<keyword evidence="3" id="KW-1185">Reference proteome</keyword>
<evidence type="ECO:0000313" key="3">
    <source>
        <dbReference type="Proteomes" id="UP000286985"/>
    </source>
</evidence>
<gene>
    <name evidence="2" type="ORF">CWE24_05565</name>
</gene>
<feature type="transmembrane region" description="Helical" evidence="1">
    <location>
        <begin position="72"/>
        <end position="89"/>
    </location>
</feature>
<proteinExistence type="predicted"/>
<evidence type="ECO:0000313" key="2">
    <source>
        <dbReference type="EMBL" id="RUO49934.1"/>
    </source>
</evidence>
<evidence type="ECO:0000256" key="1">
    <source>
        <dbReference type="SAM" id="Phobius"/>
    </source>
</evidence>
<feature type="transmembrane region" description="Helical" evidence="1">
    <location>
        <begin position="101"/>
        <end position="125"/>
    </location>
</feature>
<dbReference type="STRING" id="519452.SAMN04488139_1254"/>
<name>A0A432XMK3_9GAMM</name>
<dbReference type="Pfam" id="PF11067">
    <property type="entry name" value="DUF2868"/>
    <property type="match status" value="1"/>
</dbReference>
<dbReference type="EMBL" id="PIPU01000001">
    <property type="protein sequence ID" value="RUO49934.1"/>
    <property type="molecule type" value="Genomic_DNA"/>
</dbReference>
<protein>
    <submittedName>
        <fullName evidence="2">DUF2868 domain-containing protein</fullName>
    </submittedName>
</protein>
<keyword evidence="1" id="KW-1133">Transmembrane helix</keyword>
<organism evidence="2 3">
    <name type="scientific">Pseudidiomarina donghaiensis</name>
    <dbReference type="NCBI Taxonomy" id="519452"/>
    <lineage>
        <taxon>Bacteria</taxon>
        <taxon>Pseudomonadati</taxon>
        <taxon>Pseudomonadota</taxon>
        <taxon>Gammaproteobacteria</taxon>
        <taxon>Alteromonadales</taxon>
        <taxon>Idiomarinaceae</taxon>
        <taxon>Pseudidiomarina</taxon>
    </lineage>
</organism>
<reference evidence="3" key="1">
    <citation type="journal article" date="2018" name="Front. Microbiol.">
        <title>Genome-Based Analysis Reveals the Taxonomy and Diversity of the Family Idiomarinaceae.</title>
        <authorList>
            <person name="Liu Y."/>
            <person name="Lai Q."/>
            <person name="Shao Z."/>
        </authorList>
    </citation>
    <scope>NUCLEOTIDE SEQUENCE [LARGE SCALE GENOMIC DNA]</scope>
    <source>
        <strain evidence="3">908033</strain>
    </source>
</reference>
<dbReference type="AlphaFoldDB" id="A0A432XMK3"/>
<feature type="transmembrane region" description="Helical" evidence="1">
    <location>
        <begin position="251"/>
        <end position="276"/>
    </location>
</feature>
<dbReference type="Proteomes" id="UP000286985">
    <property type="component" value="Unassembled WGS sequence"/>
</dbReference>
<keyword evidence="1" id="KW-0812">Transmembrane</keyword>
<keyword evidence="1" id="KW-0472">Membrane</keyword>
<dbReference type="InterPro" id="IPR021296">
    <property type="entry name" value="DUF2868"/>
</dbReference>
<sequence length="436" mass="49740">MFKLFSRFRSIWMAELVRRYELQNGFQRADAIDHQARQLPTMEQRVFKRAELLAARLGLVHQLHLWDHFRRLIAILLSVFAVLGAVALVRGTLSVTQPISISYALMMLLGLHVILFVLWCVSLLLKDSFGWIGRISLWLLEHIGQRQYNQQFNNTLLTIANQYRLTKPAGAVLTHGYWTLFMLMVWFVLFFHLSTSAYTFTWATTIWPAESLQTWVAVLNFIPSMFGVDAPSVAAMWDNPAAGEQLNAGRWLLTCIIVYGVVWRASALVGSLIVVLRRVAAMKIDLTLPGYAPVIRRLTTSAATELVDADSDVAGMDDWQIREPKPGHGELVISLDHEHDQSWLQQHQHEAWYGGVIARSDDRQRILQRLDDAPVANLIVRINTQLTPDRAALRFLQRLQQYCTHVEAQLVVGDNPDDERIGHWQQGLTEEGIAWT</sequence>